<dbReference type="Proteomes" id="UP000515211">
    <property type="component" value="Chromosome 2"/>
</dbReference>
<dbReference type="Gene3D" id="2.40.70.10">
    <property type="entry name" value="Acid Proteases"/>
    <property type="match status" value="1"/>
</dbReference>
<reference evidence="1" key="1">
    <citation type="journal article" date="2016" name="Nat. Genet.">
        <title>The genome sequences of Arachis duranensis and Arachis ipaensis, the diploid ancestors of cultivated peanut.</title>
        <authorList>
            <person name="Bertioli D.J."/>
            <person name="Cannon S.B."/>
            <person name="Froenicke L."/>
            <person name="Huang G."/>
            <person name="Farmer A.D."/>
            <person name="Cannon E.K."/>
            <person name="Liu X."/>
            <person name="Gao D."/>
            <person name="Clevenger J."/>
            <person name="Dash S."/>
            <person name="Ren L."/>
            <person name="Moretzsohn M.C."/>
            <person name="Shirasawa K."/>
            <person name="Huang W."/>
            <person name="Vidigal B."/>
            <person name="Abernathy B."/>
            <person name="Chu Y."/>
            <person name="Niederhuth C.E."/>
            <person name="Umale P."/>
            <person name="Araujo A.C."/>
            <person name="Kozik A."/>
            <person name="Kim K.D."/>
            <person name="Burow M.D."/>
            <person name="Varshney R.K."/>
            <person name="Wang X."/>
            <person name="Zhang X."/>
            <person name="Barkley N."/>
            <person name="Guimaraes P.M."/>
            <person name="Isobe S."/>
            <person name="Guo B."/>
            <person name="Liao B."/>
            <person name="Stalker H.T."/>
            <person name="Schmitz R.J."/>
            <person name="Scheffler B.E."/>
            <person name="Leal-Bertioli S.C."/>
            <person name="Xun X."/>
            <person name="Jackson S.A."/>
            <person name="Michelmore R."/>
            <person name="Ozias-Akins P."/>
        </authorList>
    </citation>
    <scope>NUCLEOTIDE SEQUENCE [LARGE SCALE GENOMIC DNA]</scope>
    <source>
        <strain evidence="1">cv. V14167</strain>
    </source>
</reference>
<evidence type="ECO:0000313" key="2">
    <source>
        <dbReference type="RefSeq" id="XP_015949046.1"/>
    </source>
</evidence>
<protein>
    <submittedName>
        <fullName evidence="2">Uncharacterized protein LOC107473968</fullName>
    </submittedName>
</protein>
<sequence>MPLYAMFMKELLSNKRNWKEIETVVLTKEYSAIIQHKLPEKMQDLGSFFPLGVVEDLLVKVGLFIFPVDFVILDMEEDKNASIILGRPFLVTGRALIDVQKGELTLRVNDEEVVLNVFEAIKHPNDHEGCMRIDVVKPLVQEVFEAEALNDALDSLSEDNLLEIDDSPPLKDMSYTCPKLRKEFLSLS</sequence>
<keyword evidence="1" id="KW-1185">Reference proteome</keyword>
<dbReference type="InterPro" id="IPR021109">
    <property type="entry name" value="Peptidase_aspartic_dom_sf"/>
</dbReference>
<gene>
    <name evidence="2" type="primary">LOC107473968</name>
</gene>
<dbReference type="PANTHER" id="PTHR33067:SF9">
    <property type="entry name" value="RNA-DIRECTED DNA POLYMERASE"/>
    <property type="match status" value="1"/>
</dbReference>
<dbReference type="RefSeq" id="XP_015949046.1">
    <property type="nucleotide sequence ID" value="XM_016093560.1"/>
</dbReference>
<proteinExistence type="predicted"/>
<organism evidence="1 2">
    <name type="scientific">Arachis duranensis</name>
    <name type="common">Wild peanut</name>
    <dbReference type="NCBI Taxonomy" id="130453"/>
    <lineage>
        <taxon>Eukaryota</taxon>
        <taxon>Viridiplantae</taxon>
        <taxon>Streptophyta</taxon>
        <taxon>Embryophyta</taxon>
        <taxon>Tracheophyta</taxon>
        <taxon>Spermatophyta</taxon>
        <taxon>Magnoliopsida</taxon>
        <taxon>eudicotyledons</taxon>
        <taxon>Gunneridae</taxon>
        <taxon>Pentapetalae</taxon>
        <taxon>rosids</taxon>
        <taxon>fabids</taxon>
        <taxon>Fabales</taxon>
        <taxon>Fabaceae</taxon>
        <taxon>Papilionoideae</taxon>
        <taxon>50 kb inversion clade</taxon>
        <taxon>dalbergioids sensu lato</taxon>
        <taxon>Dalbergieae</taxon>
        <taxon>Pterocarpus clade</taxon>
        <taxon>Arachis</taxon>
    </lineage>
</organism>
<evidence type="ECO:0000313" key="1">
    <source>
        <dbReference type="Proteomes" id="UP000515211"/>
    </source>
</evidence>
<reference evidence="2" key="2">
    <citation type="submission" date="2025-08" db="UniProtKB">
        <authorList>
            <consortium name="RefSeq"/>
        </authorList>
    </citation>
    <scope>IDENTIFICATION</scope>
    <source>
        <tissue evidence="2">Whole plant</tissue>
    </source>
</reference>
<accession>A0A6P4CCW8</accession>
<dbReference type="GeneID" id="107473968"/>
<dbReference type="AlphaFoldDB" id="A0A6P4CCW8"/>
<dbReference type="PANTHER" id="PTHR33067">
    <property type="entry name" value="RNA-DIRECTED DNA POLYMERASE-RELATED"/>
    <property type="match status" value="1"/>
</dbReference>
<dbReference type="KEGG" id="adu:107473968"/>
<name>A0A6P4CCW8_ARADU</name>
<dbReference type="OrthoDB" id="1934381at2759"/>